<feature type="transmembrane region" description="Helical" evidence="1">
    <location>
        <begin position="14"/>
        <end position="33"/>
    </location>
</feature>
<dbReference type="AlphaFoldDB" id="A0A2A2IGM9"/>
<dbReference type="Proteomes" id="UP000218887">
    <property type="component" value="Unassembled WGS sequence"/>
</dbReference>
<keyword evidence="1" id="KW-1133">Transmembrane helix</keyword>
<accession>A0A2A2IGM9</accession>
<gene>
    <name evidence="2" type="ORF">CIL05_07180</name>
</gene>
<evidence type="ECO:0000256" key="1">
    <source>
        <dbReference type="SAM" id="Phobius"/>
    </source>
</evidence>
<dbReference type="RefSeq" id="WP_095654845.1">
    <property type="nucleotide sequence ID" value="NZ_NPOA01000004.1"/>
</dbReference>
<sequence length="188" mass="22044">MSNEKLKQIVKSKWFKLGIVGTVLVAIGAFLFMNISSKGVAKNFAEDYMDAVKNGEDTSDFISRSEEGFIDVFDYDYLKEVEMEQEKVIMSLNYEDYEILQEYGEKNDFDSYDEFKKHYKDLFSDHEIIRESDMSLELWEEGEFKDRYSFLYDVTIANGLGQKIYKKAELTVEKNVLGEHEITFIDIK</sequence>
<proteinExistence type="predicted"/>
<reference evidence="2 3" key="1">
    <citation type="submission" date="2017-08" db="EMBL/GenBank/DDBJ databases">
        <title>Virgibacillus indicus sp. nov. and Virgibacillus profoundi sp. nov, two moderately halophilic bacteria isolated from marine sediment by using the Microfluidic Streak Plate.</title>
        <authorList>
            <person name="Xu B."/>
            <person name="Hu B."/>
            <person name="Wang J."/>
            <person name="Zhu Y."/>
            <person name="Huang L."/>
            <person name="Du W."/>
            <person name="Huang Y."/>
        </authorList>
    </citation>
    <scope>NUCLEOTIDE SEQUENCE [LARGE SCALE GENOMIC DNA]</scope>
    <source>
        <strain evidence="2 3">IO3-P3-H5</strain>
    </source>
</reference>
<organism evidence="2 3">
    <name type="scientific">Virgibacillus profundi</name>
    <dbReference type="NCBI Taxonomy" id="2024555"/>
    <lineage>
        <taxon>Bacteria</taxon>
        <taxon>Bacillati</taxon>
        <taxon>Bacillota</taxon>
        <taxon>Bacilli</taxon>
        <taxon>Bacillales</taxon>
        <taxon>Bacillaceae</taxon>
        <taxon>Virgibacillus</taxon>
    </lineage>
</organism>
<evidence type="ECO:0000313" key="2">
    <source>
        <dbReference type="EMBL" id="PAV30243.1"/>
    </source>
</evidence>
<keyword evidence="3" id="KW-1185">Reference proteome</keyword>
<protein>
    <submittedName>
        <fullName evidence="2">Uncharacterized protein</fullName>
    </submittedName>
</protein>
<dbReference type="EMBL" id="NPOA01000004">
    <property type="protein sequence ID" value="PAV30243.1"/>
    <property type="molecule type" value="Genomic_DNA"/>
</dbReference>
<comment type="caution">
    <text evidence="2">The sequence shown here is derived from an EMBL/GenBank/DDBJ whole genome shotgun (WGS) entry which is preliminary data.</text>
</comment>
<evidence type="ECO:0000313" key="3">
    <source>
        <dbReference type="Proteomes" id="UP000218887"/>
    </source>
</evidence>
<keyword evidence="1" id="KW-0472">Membrane</keyword>
<keyword evidence="1" id="KW-0812">Transmembrane</keyword>
<name>A0A2A2IGM9_9BACI</name>